<accession>A0ABQ7VRS6</accession>
<keyword evidence="2" id="KW-1185">Reference proteome</keyword>
<dbReference type="Proteomes" id="UP000826656">
    <property type="component" value="Unassembled WGS sequence"/>
</dbReference>
<evidence type="ECO:0000313" key="1">
    <source>
        <dbReference type="EMBL" id="KAH0771222.1"/>
    </source>
</evidence>
<organism evidence="1 2">
    <name type="scientific">Solanum tuberosum</name>
    <name type="common">Potato</name>
    <dbReference type="NCBI Taxonomy" id="4113"/>
    <lineage>
        <taxon>Eukaryota</taxon>
        <taxon>Viridiplantae</taxon>
        <taxon>Streptophyta</taxon>
        <taxon>Embryophyta</taxon>
        <taxon>Tracheophyta</taxon>
        <taxon>Spermatophyta</taxon>
        <taxon>Magnoliopsida</taxon>
        <taxon>eudicotyledons</taxon>
        <taxon>Gunneridae</taxon>
        <taxon>Pentapetalae</taxon>
        <taxon>asterids</taxon>
        <taxon>lamiids</taxon>
        <taxon>Solanales</taxon>
        <taxon>Solanaceae</taxon>
        <taxon>Solanoideae</taxon>
        <taxon>Solaneae</taxon>
        <taxon>Solanum</taxon>
    </lineage>
</organism>
<dbReference type="EMBL" id="JAIVGD010000011">
    <property type="protein sequence ID" value="KAH0771222.1"/>
    <property type="molecule type" value="Genomic_DNA"/>
</dbReference>
<protein>
    <submittedName>
        <fullName evidence="1">Uncharacterized protein</fullName>
    </submittedName>
</protein>
<name>A0ABQ7VRS6_SOLTU</name>
<proteinExistence type="predicted"/>
<comment type="caution">
    <text evidence="1">The sequence shown here is derived from an EMBL/GenBank/DDBJ whole genome shotgun (WGS) entry which is preliminary data.</text>
</comment>
<gene>
    <name evidence="1" type="ORF">KY290_015203</name>
</gene>
<sequence length="103" mass="11232">MGRSIHSSCKGKHNDILLQGTVALSPREELPTGAAQSSMSSYRHTETSDNILQRACCRRNADNSDIISSLQAGVAVGTYILKSSFWFVQNWCSVLSLGTLRCP</sequence>
<reference evidence="1 2" key="1">
    <citation type="journal article" date="2021" name="bioRxiv">
        <title>Chromosome-scale and haplotype-resolved genome assembly of a tetraploid potato cultivar.</title>
        <authorList>
            <person name="Sun H."/>
            <person name="Jiao W.-B."/>
            <person name="Krause K."/>
            <person name="Campoy J.A."/>
            <person name="Goel M."/>
            <person name="Folz-Donahue K."/>
            <person name="Kukat C."/>
            <person name="Huettel B."/>
            <person name="Schneeberger K."/>
        </authorList>
    </citation>
    <scope>NUCLEOTIDE SEQUENCE [LARGE SCALE GENOMIC DNA]</scope>
    <source>
        <strain evidence="1">SolTubOtavaFocal</strain>
        <tissue evidence="1">Leaves</tissue>
    </source>
</reference>
<evidence type="ECO:0000313" key="2">
    <source>
        <dbReference type="Proteomes" id="UP000826656"/>
    </source>
</evidence>